<keyword evidence="1" id="KW-0812">Transmembrane</keyword>
<keyword evidence="1" id="KW-0472">Membrane</keyword>
<reference evidence="2" key="2">
    <citation type="submission" date="2015-10" db="EMBL/GenBank/DDBJ databases">
        <authorList>
            <person name="Gilbert D.G."/>
        </authorList>
    </citation>
    <scope>NUCLEOTIDE SEQUENCE</scope>
    <source>
        <strain evidence="2">GO-13</strain>
    </source>
</reference>
<evidence type="ECO:0000313" key="3">
    <source>
        <dbReference type="EMBL" id="MEC0483597.1"/>
    </source>
</evidence>
<dbReference type="OrthoDB" id="2735221at2"/>
<proteinExistence type="predicted"/>
<protein>
    <recommendedName>
        <fullName evidence="6">DUF4234 domain-containing protein</fullName>
    </recommendedName>
</protein>
<gene>
    <name evidence="2" type="ORF">AB447_204870</name>
    <name evidence="3" type="ORF">P8828_01840</name>
</gene>
<dbReference type="AlphaFoldDB" id="A0A0J6HPA0"/>
<reference evidence="3 5" key="3">
    <citation type="submission" date="2023-03" db="EMBL/GenBank/DDBJ databases">
        <title>Agriculturally important microbes genome sequencing.</title>
        <authorList>
            <person name="Dunlap C."/>
        </authorList>
    </citation>
    <scope>NUCLEOTIDE SEQUENCE [LARGE SCALE GENOMIC DNA]</scope>
    <source>
        <strain evidence="3 5">CBP-3203</strain>
    </source>
</reference>
<feature type="transmembrane region" description="Helical" evidence="1">
    <location>
        <begin position="87"/>
        <end position="110"/>
    </location>
</feature>
<dbReference type="EMBL" id="LECW02000045">
    <property type="protein sequence ID" value="KRT89930.1"/>
    <property type="molecule type" value="Genomic_DNA"/>
</dbReference>
<comment type="caution">
    <text evidence="2">The sequence shown here is derived from an EMBL/GenBank/DDBJ whole genome shotgun (WGS) entry which is preliminary data.</text>
</comment>
<sequence length="156" mass="17670">MNHNEMMAMKALSGMKSKSIMSVLVLCLVTLGMYIPYWFLSRKKVLDLLPSPDIPYTTLKVIIFYYLFSIPIRITAPFAFSDMHYSLFILLQRIIMILSAGVHIYCALSVTAAVNKVSGDEPAKGTAFAFLLNILYIQHRINKMSEPKHAYITRAS</sequence>
<accession>A0A0J6HPA0</accession>
<reference evidence="2 4" key="1">
    <citation type="journal article" date="2015" name="Int. J. Syst. Evol. Microbiol.">
        <title>Bacillus glycinifermentans sp. nov., isolated from fermented soybean paste.</title>
        <authorList>
            <person name="Kim S.J."/>
            <person name="Dunlap C.A."/>
            <person name="Kwon S.W."/>
            <person name="Rooney A.P."/>
        </authorList>
    </citation>
    <scope>NUCLEOTIDE SEQUENCE [LARGE SCALE GENOMIC DNA]</scope>
    <source>
        <strain evidence="2 4">GO-13</strain>
    </source>
</reference>
<evidence type="ECO:0000256" key="1">
    <source>
        <dbReference type="SAM" id="Phobius"/>
    </source>
</evidence>
<dbReference type="EMBL" id="JARRTL010000006">
    <property type="protein sequence ID" value="MEC0483597.1"/>
    <property type="molecule type" value="Genomic_DNA"/>
</dbReference>
<dbReference type="PATRIC" id="fig|1664069.3.peg.2014"/>
<evidence type="ECO:0008006" key="6">
    <source>
        <dbReference type="Google" id="ProtNLM"/>
    </source>
</evidence>
<feature type="transmembrane region" description="Helical" evidence="1">
    <location>
        <begin position="59"/>
        <end position="80"/>
    </location>
</feature>
<dbReference type="STRING" id="1664069.BGLY_4695"/>
<evidence type="ECO:0000313" key="4">
    <source>
        <dbReference type="Proteomes" id="UP000036168"/>
    </source>
</evidence>
<feature type="transmembrane region" description="Helical" evidence="1">
    <location>
        <begin position="20"/>
        <end position="39"/>
    </location>
</feature>
<organism evidence="2 4">
    <name type="scientific">Bacillus glycinifermentans</name>
    <dbReference type="NCBI Taxonomy" id="1664069"/>
    <lineage>
        <taxon>Bacteria</taxon>
        <taxon>Bacillati</taxon>
        <taxon>Bacillota</taxon>
        <taxon>Bacilli</taxon>
        <taxon>Bacillales</taxon>
        <taxon>Bacillaceae</taxon>
        <taxon>Bacillus</taxon>
    </lineage>
</organism>
<dbReference type="Proteomes" id="UP001341297">
    <property type="component" value="Unassembled WGS sequence"/>
</dbReference>
<evidence type="ECO:0000313" key="5">
    <source>
        <dbReference type="Proteomes" id="UP001341297"/>
    </source>
</evidence>
<accession>A0A0J6HJF1</accession>
<dbReference type="Proteomes" id="UP000036168">
    <property type="component" value="Unassembled WGS sequence"/>
</dbReference>
<keyword evidence="5" id="KW-1185">Reference proteome</keyword>
<keyword evidence="1" id="KW-1133">Transmembrane helix</keyword>
<evidence type="ECO:0000313" key="2">
    <source>
        <dbReference type="EMBL" id="KRT89930.1"/>
    </source>
</evidence>
<name>A0A0J6HPA0_9BACI</name>
<dbReference type="RefSeq" id="WP_048353863.1">
    <property type="nucleotide sequence ID" value="NZ_CP023481.1"/>
</dbReference>